<organism evidence="1 2">
    <name type="scientific">Smallanthus sonchifolius</name>
    <dbReference type="NCBI Taxonomy" id="185202"/>
    <lineage>
        <taxon>Eukaryota</taxon>
        <taxon>Viridiplantae</taxon>
        <taxon>Streptophyta</taxon>
        <taxon>Embryophyta</taxon>
        <taxon>Tracheophyta</taxon>
        <taxon>Spermatophyta</taxon>
        <taxon>Magnoliopsida</taxon>
        <taxon>eudicotyledons</taxon>
        <taxon>Gunneridae</taxon>
        <taxon>Pentapetalae</taxon>
        <taxon>asterids</taxon>
        <taxon>campanulids</taxon>
        <taxon>Asterales</taxon>
        <taxon>Asteraceae</taxon>
        <taxon>Asteroideae</taxon>
        <taxon>Heliantheae alliance</taxon>
        <taxon>Millerieae</taxon>
        <taxon>Smallanthus</taxon>
    </lineage>
</organism>
<evidence type="ECO:0000313" key="1">
    <source>
        <dbReference type="EMBL" id="KAI3730230.1"/>
    </source>
</evidence>
<sequence length="341" mass="38089">MYKQQITRNPPLMSQNTSLFQISTLLITSCCWEALPSTKGVGFRYPIQPRNTWRVGLYMLIRYDPLTRTPASFQTTFSFQLETTQSSVGGGSGFTFMLVPDEFTVGPWLGMLNDACDEEYKAVGIEFDTRENVEFGDPNDNHIGINLGSIVSTITINVSEFGVDLKNDEIQRAWIDYNGQNRLLDIRVGSDSLGYPLKPVFSGELDISEFLKEYMFVGFSASTGNFTQIHNLISWNLTSTSRASLSVPSLETCESKIIKEDGDGGGGGGSLDGFFIFMSVVLLAVVAFVSLYYNRKRGREKTNEVAMLPPVKERPRPPNKPRRFTILEVSSATRCFAKLHK</sequence>
<dbReference type="Proteomes" id="UP001056120">
    <property type="component" value="Linkage Group LG21"/>
</dbReference>
<accession>A0ACB9C7L9</accession>
<comment type="caution">
    <text evidence="1">The sequence shown here is derived from an EMBL/GenBank/DDBJ whole genome shotgun (WGS) entry which is preliminary data.</text>
</comment>
<evidence type="ECO:0000313" key="2">
    <source>
        <dbReference type="Proteomes" id="UP001056120"/>
    </source>
</evidence>
<dbReference type="EMBL" id="CM042038">
    <property type="protein sequence ID" value="KAI3730230.1"/>
    <property type="molecule type" value="Genomic_DNA"/>
</dbReference>
<proteinExistence type="predicted"/>
<reference evidence="2" key="1">
    <citation type="journal article" date="2022" name="Mol. Ecol. Resour.">
        <title>The genomes of chicory, endive, great burdock and yacon provide insights into Asteraceae palaeo-polyploidization history and plant inulin production.</title>
        <authorList>
            <person name="Fan W."/>
            <person name="Wang S."/>
            <person name="Wang H."/>
            <person name="Wang A."/>
            <person name="Jiang F."/>
            <person name="Liu H."/>
            <person name="Zhao H."/>
            <person name="Xu D."/>
            <person name="Zhang Y."/>
        </authorList>
    </citation>
    <scope>NUCLEOTIDE SEQUENCE [LARGE SCALE GENOMIC DNA]</scope>
    <source>
        <strain evidence="2">cv. Yunnan</strain>
    </source>
</reference>
<keyword evidence="2" id="KW-1185">Reference proteome</keyword>
<protein>
    <submittedName>
        <fullName evidence="1">Uncharacterized protein</fullName>
    </submittedName>
</protein>
<reference evidence="1 2" key="2">
    <citation type="journal article" date="2022" name="Mol. Ecol. Resour.">
        <title>The genomes of chicory, endive, great burdock and yacon provide insights into Asteraceae paleo-polyploidization history and plant inulin production.</title>
        <authorList>
            <person name="Fan W."/>
            <person name="Wang S."/>
            <person name="Wang H."/>
            <person name="Wang A."/>
            <person name="Jiang F."/>
            <person name="Liu H."/>
            <person name="Zhao H."/>
            <person name="Xu D."/>
            <person name="Zhang Y."/>
        </authorList>
    </citation>
    <scope>NUCLEOTIDE SEQUENCE [LARGE SCALE GENOMIC DNA]</scope>
    <source>
        <strain evidence="2">cv. Yunnan</strain>
        <tissue evidence="1">Leaves</tissue>
    </source>
</reference>
<name>A0ACB9C7L9_9ASTR</name>
<gene>
    <name evidence="1" type="ORF">L1987_61399</name>
</gene>